<comment type="caution">
    <text evidence="2">The sequence shown here is derived from an EMBL/GenBank/DDBJ whole genome shotgun (WGS) entry which is preliminary data.</text>
</comment>
<feature type="compositionally biased region" description="Polar residues" evidence="1">
    <location>
        <begin position="80"/>
        <end position="92"/>
    </location>
</feature>
<keyword evidence="3" id="KW-1185">Reference proteome</keyword>
<sequence>MKEVLVANAARLSPAYKQRCRPAVHADALHPRCAPSARLAVIAAESAKKPTGPPTKHSVQPARLGLSSHHLRTAVQPLTIQPPQATSPTPRSAGQHPSAANQLKALSPPNVHGSKRLIVKVIVNGYYFVGGLPHLISDELPSFRFYVGHESPVFYQVLKIVKCQQNMRRDKFQYKGYMWWCERASDTTLRIFLNNLPRHPPDW</sequence>
<protein>
    <submittedName>
        <fullName evidence="2">Uncharacterized protein</fullName>
    </submittedName>
</protein>
<gene>
    <name evidence="2" type="ORF">WJX73_006878</name>
</gene>
<evidence type="ECO:0000313" key="2">
    <source>
        <dbReference type="EMBL" id="KAK9812103.1"/>
    </source>
</evidence>
<proteinExistence type="predicted"/>
<dbReference type="EMBL" id="JALJOQ010000009">
    <property type="protein sequence ID" value="KAK9812103.1"/>
    <property type="molecule type" value="Genomic_DNA"/>
</dbReference>
<dbReference type="Proteomes" id="UP001465755">
    <property type="component" value="Unassembled WGS sequence"/>
</dbReference>
<feature type="region of interest" description="Disordered" evidence="1">
    <location>
        <begin position="80"/>
        <end position="107"/>
    </location>
</feature>
<reference evidence="2 3" key="1">
    <citation type="journal article" date="2024" name="Nat. Commun.">
        <title>Phylogenomics reveals the evolutionary origins of lichenization in chlorophyte algae.</title>
        <authorList>
            <person name="Puginier C."/>
            <person name="Libourel C."/>
            <person name="Otte J."/>
            <person name="Skaloud P."/>
            <person name="Haon M."/>
            <person name="Grisel S."/>
            <person name="Petersen M."/>
            <person name="Berrin J.G."/>
            <person name="Delaux P.M."/>
            <person name="Dal Grande F."/>
            <person name="Keller J."/>
        </authorList>
    </citation>
    <scope>NUCLEOTIDE SEQUENCE [LARGE SCALE GENOMIC DNA]</scope>
    <source>
        <strain evidence="2 3">SAG 2036</strain>
    </source>
</reference>
<accession>A0AAW1PQ37</accession>
<evidence type="ECO:0000313" key="3">
    <source>
        <dbReference type="Proteomes" id="UP001465755"/>
    </source>
</evidence>
<evidence type="ECO:0000256" key="1">
    <source>
        <dbReference type="SAM" id="MobiDB-lite"/>
    </source>
</evidence>
<name>A0AAW1PQ37_9CHLO</name>
<organism evidence="2 3">
    <name type="scientific">Symbiochloris irregularis</name>
    <dbReference type="NCBI Taxonomy" id="706552"/>
    <lineage>
        <taxon>Eukaryota</taxon>
        <taxon>Viridiplantae</taxon>
        <taxon>Chlorophyta</taxon>
        <taxon>core chlorophytes</taxon>
        <taxon>Trebouxiophyceae</taxon>
        <taxon>Trebouxiales</taxon>
        <taxon>Trebouxiaceae</taxon>
        <taxon>Symbiochloris</taxon>
    </lineage>
</organism>
<dbReference type="AlphaFoldDB" id="A0AAW1PQ37"/>